<evidence type="ECO:0008006" key="4">
    <source>
        <dbReference type="Google" id="ProtNLM"/>
    </source>
</evidence>
<feature type="chain" id="PRO_5029472395" description="Secreted protein" evidence="1">
    <location>
        <begin position="21"/>
        <end position="77"/>
    </location>
</feature>
<dbReference type="Proteomes" id="UP000554482">
    <property type="component" value="Unassembled WGS sequence"/>
</dbReference>
<name>A0A7J6WNU6_THATH</name>
<keyword evidence="1" id="KW-0732">Signal</keyword>
<dbReference type="EMBL" id="JABWDY010013457">
    <property type="protein sequence ID" value="KAF5198270.1"/>
    <property type="molecule type" value="Genomic_DNA"/>
</dbReference>
<evidence type="ECO:0000256" key="1">
    <source>
        <dbReference type="SAM" id="SignalP"/>
    </source>
</evidence>
<comment type="caution">
    <text evidence="2">The sequence shown here is derived from an EMBL/GenBank/DDBJ whole genome shotgun (WGS) entry which is preliminary data.</text>
</comment>
<evidence type="ECO:0000313" key="2">
    <source>
        <dbReference type="EMBL" id="KAF5198270.1"/>
    </source>
</evidence>
<accession>A0A7J6WNU6</accession>
<keyword evidence="3" id="KW-1185">Reference proteome</keyword>
<evidence type="ECO:0000313" key="3">
    <source>
        <dbReference type="Proteomes" id="UP000554482"/>
    </source>
</evidence>
<proteinExistence type="predicted"/>
<protein>
    <recommendedName>
        <fullName evidence="4">Secreted protein</fullName>
    </recommendedName>
</protein>
<sequence length="77" mass="8577">MIKKGSPALLLFLCTSSEWCQIVRLEAARLHCSFSAQVCKVSECNKVCAPVPRLGGRERDMLIAKGLVRQRTLMPKC</sequence>
<organism evidence="2 3">
    <name type="scientific">Thalictrum thalictroides</name>
    <name type="common">Rue-anemone</name>
    <name type="synonym">Anemone thalictroides</name>
    <dbReference type="NCBI Taxonomy" id="46969"/>
    <lineage>
        <taxon>Eukaryota</taxon>
        <taxon>Viridiplantae</taxon>
        <taxon>Streptophyta</taxon>
        <taxon>Embryophyta</taxon>
        <taxon>Tracheophyta</taxon>
        <taxon>Spermatophyta</taxon>
        <taxon>Magnoliopsida</taxon>
        <taxon>Ranunculales</taxon>
        <taxon>Ranunculaceae</taxon>
        <taxon>Thalictroideae</taxon>
        <taxon>Thalictrum</taxon>
    </lineage>
</organism>
<dbReference type="AlphaFoldDB" id="A0A7J6WNU6"/>
<feature type="signal peptide" evidence="1">
    <location>
        <begin position="1"/>
        <end position="20"/>
    </location>
</feature>
<reference evidence="2 3" key="1">
    <citation type="submission" date="2020-06" db="EMBL/GenBank/DDBJ databases">
        <title>Transcriptomic and genomic resources for Thalictrum thalictroides and T. hernandezii: Facilitating candidate gene discovery in an emerging model plant lineage.</title>
        <authorList>
            <person name="Arias T."/>
            <person name="Riano-Pachon D.M."/>
            <person name="Di Stilio V.S."/>
        </authorList>
    </citation>
    <scope>NUCLEOTIDE SEQUENCE [LARGE SCALE GENOMIC DNA]</scope>
    <source>
        <strain evidence="3">cv. WT478/WT964</strain>
        <tissue evidence="2">Leaves</tissue>
    </source>
</reference>
<gene>
    <name evidence="2" type="ORF">FRX31_012144</name>
</gene>